<feature type="transmembrane region" description="Helical" evidence="3">
    <location>
        <begin position="41"/>
        <end position="59"/>
    </location>
</feature>
<dbReference type="AlphaFoldDB" id="H7ELN8"/>
<evidence type="ECO:0000313" key="5">
    <source>
        <dbReference type="EMBL" id="EIC01579.1"/>
    </source>
</evidence>
<dbReference type="SMART" id="SM00267">
    <property type="entry name" value="GGDEF"/>
    <property type="match status" value="1"/>
</dbReference>
<evidence type="ECO:0000313" key="6">
    <source>
        <dbReference type="Proteomes" id="UP000003571"/>
    </source>
</evidence>
<dbReference type="PANTHER" id="PTHR45138">
    <property type="entry name" value="REGULATORY COMPONENTS OF SENSORY TRANSDUCTION SYSTEM"/>
    <property type="match status" value="1"/>
</dbReference>
<keyword evidence="6" id="KW-1185">Reference proteome</keyword>
<dbReference type="PANTHER" id="PTHR45138:SF9">
    <property type="entry name" value="DIGUANYLATE CYCLASE DGCM-RELATED"/>
    <property type="match status" value="1"/>
</dbReference>
<feature type="transmembrane region" description="Helical" evidence="3">
    <location>
        <begin position="16"/>
        <end position="35"/>
    </location>
</feature>
<dbReference type="PATRIC" id="fig|907348.3.peg.1831"/>
<dbReference type="EC" id="2.7.7.65" evidence="1"/>
<keyword evidence="3" id="KW-1133">Transmembrane helix</keyword>
<dbReference type="CDD" id="cd01949">
    <property type="entry name" value="GGDEF"/>
    <property type="match status" value="1"/>
</dbReference>
<dbReference type="EMBL" id="AGRW01000049">
    <property type="protein sequence ID" value="EIC01579.1"/>
    <property type="molecule type" value="Genomic_DNA"/>
</dbReference>
<dbReference type="RefSeq" id="WP_002704913.1">
    <property type="nucleotide sequence ID" value="NZ_AGRW01000049.1"/>
</dbReference>
<name>H7ELN8_9SPIR</name>
<dbReference type="eggNOG" id="COG3706">
    <property type="taxonomic scope" value="Bacteria"/>
</dbReference>
<feature type="transmembrane region" description="Helical" evidence="3">
    <location>
        <begin position="150"/>
        <end position="172"/>
    </location>
</feature>
<dbReference type="InterPro" id="IPR043128">
    <property type="entry name" value="Rev_trsase/Diguanyl_cyclase"/>
</dbReference>
<evidence type="ECO:0000256" key="2">
    <source>
        <dbReference type="ARBA" id="ARBA00034247"/>
    </source>
</evidence>
<accession>H7ELN8</accession>
<feature type="transmembrane region" description="Helical" evidence="3">
    <location>
        <begin position="115"/>
        <end position="138"/>
    </location>
</feature>
<sequence>MTKQKLFDFLTVRKTFIFLLICLAIHFSNVVMFLGMRLYPLASLNFVSAIFYIFILFLFNKNSTKIICASYFEILIFSLLSEIFIRGRLCYVFFTIGMIPMISFLLPFERKYKAAYQFIGIFVAMLTFFLRLKGVVLFDAYDEIVSKYEFVVSSINLSITLLLLFLLSNIYAIEMDSAKMKFVFNSNHDQLTGLLNRQFIMRVVSRINHVGSGTYAVAVIDINDFCNVNDIYGHSAGDMVLRAFGACILEHIPSDFFAVRWSGEEFLLIMPDISEEKARSIVEEICDSFYSVGVDVEGNIVRITATAGIEVCDSLGNFEALVASEEEKIAAGKCDGKNCIVS</sequence>
<dbReference type="GO" id="GO:0052621">
    <property type="term" value="F:diguanylate cyclase activity"/>
    <property type="evidence" value="ECO:0007669"/>
    <property type="project" value="UniProtKB-EC"/>
</dbReference>
<organism evidence="5 6">
    <name type="scientific">Treponema saccharophilum DSM 2985</name>
    <dbReference type="NCBI Taxonomy" id="907348"/>
    <lineage>
        <taxon>Bacteria</taxon>
        <taxon>Pseudomonadati</taxon>
        <taxon>Spirochaetota</taxon>
        <taxon>Spirochaetia</taxon>
        <taxon>Spirochaetales</taxon>
        <taxon>Treponemataceae</taxon>
        <taxon>Treponema</taxon>
    </lineage>
</organism>
<dbReference type="OrthoDB" id="9779586at2"/>
<evidence type="ECO:0000256" key="3">
    <source>
        <dbReference type="SAM" id="Phobius"/>
    </source>
</evidence>
<dbReference type="Gene3D" id="3.30.70.270">
    <property type="match status" value="1"/>
</dbReference>
<feature type="transmembrane region" description="Helical" evidence="3">
    <location>
        <begin position="66"/>
        <end position="85"/>
    </location>
</feature>
<dbReference type="InterPro" id="IPR050469">
    <property type="entry name" value="Diguanylate_Cyclase"/>
</dbReference>
<proteinExistence type="predicted"/>
<keyword evidence="3" id="KW-0472">Membrane</keyword>
<comment type="caution">
    <text evidence="5">The sequence shown here is derived from an EMBL/GenBank/DDBJ whole genome shotgun (WGS) entry which is preliminary data.</text>
</comment>
<dbReference type="STRING" id="907348.TresaDRAFT_1188"/>
<evidence type="ECO:0000259" key="4">
    <source>
        <dbReference type="PROSITE" id="PS50887"/>
    </source>
</evidence>
<dbReference type="Proteomes" id="UP000003571">
    <property type="component" value="Unassembled WGS sequence"/>
</dbReference>
<evidence type="ECO:0000256" key="1">
    <source>
        <dbReference type="ARBA" id="ARBA00012528"/>
    </source>
</evidence>
<keyword evidence="3" id="KW-0812">Transmembrane</keyword>
<dbReference type="Pfam" id="PF00990">
    <property type="entry name" value="GGDEF"/>
    <property type="match status" value="1"/>
</dbReference>
<gene>
    <name evidence="5" type="ORF">TresaDRAFT_1188</name>
</gene>
<dbReference type="NCBIfam" id="TIGR00254">
    <property type="entry name" value="GGDEF"/>
    <property type="match status" value="1"/>
</dbReference>
<protein>
    <recommendedName>
        <fullName evidence="1">diguanylate cyclase</fullName>
        <ecNumber evidence="1">2.7.7.65</ecNumber>
    </recommendedName>
</protein>
<feature type="transmembrane region" description="Helical" evidence="3">
    <location>
        <begin position="91"/>
        <end position="108"/>
    </location>
</feature>
<comment type="catalytic activity">
    <reaction evidence="2">
        <text>2 GTP = 3',3'-c-di-GMP + 2 diphosphate</text>
        <dbReference type="Rhea" id="RHEA:24898"/>
        <dbReference type="ChEBI" id="CHEBI:33019"/>
        <dbReference type="ChEBI" id="CHEBI:37565"/>
        <dbReference type="ChEBI" id="CHEBI:58805"/>
        <dbReference type="EC" id="2.7.7.65"/>
    </reaction>
</comment>
<dbReference type="PROSITE" id="PS50887">
    <property type="entry name" value="GGDEF"/>
    <property type="match status" value="1"/>
</dbReference>
<dbReference type="InterPro" id="IPR029787">
    <property type="entry name" value="Nucleotide_cyclase"/>
</dbReference>
<reference evidence="5 6" key="1">
    <citation type="submission" date="2011-09" db="EMBL/GenBank/DDBJ databases">
        <title>The draft genome of Treponema saccharophilum DSM 2985.</title>
        <authorList>
            <consortium name="US DOE Joint Genome Institute (JGI-PGF)"/>
            <person name="Lucas S."/>
            <person name="Copeland A."/>
            <person name="Lapidus A."/>
            <person name="Glavina del Rio T."/>
            <person name="Dalin E."/>
            <person name="Tice H."/>
            <person name="Bruce D."/>
            <person name="Goodwin L."/>
            <person name="Pitluck S."/>
            <person name="Peters L."/>
            <person name="Kyrpides N."/>
            <person name="Mavromatis K."/>
            <person name="Ivanova N."/>
            <person name="Markowitz V."/>
            <person name="Cheng J.-F."/>
            <person name="Hugenholtz P."/>
            <person name="Woyke T."/>
            <person name="Wu D."/>
            <person name="Gronow S."/>
            <person name="Wellnitz S."/>
            <person name="Brambilla E."/>
            <person name="Klenk H.-P."/>
            <person name="Eisen J.A."/>
        </authorList>
    </citation>
    <scope>NUCLEOTIDE SEQUENCE [LARGE SCALE GENOMIC DNA]</scope>
    <source>
        <strain evidence="5 6">DSM 2985</strain>
    </source>
</reference>
<dbReference type="InterPro" id="IPR000160">
    <property type="entry name" value="GGDEF_dom"/>
</dbReference>
<dbReference type="SUPFAM" id="SSF55073">
    <property type="entry name" value="Nucleotide cyclase"/>
    <property type="match status" value="1"/>
</dbReference>
<feature type="domain" description="GGDEF" evidence="4">
    <location>
        <begin position="213"/>
        <end position="342"/>
    </location>
</feature>